<organism evidence="5 6">
    <name type="scientific">Amycolatopsis acididurans</name>
    <dbReference type="NCBI Taxonomy" id="2724524"/>
    <lineage>
        <taxon>Bacteria</taxon>
        <taxon>Bacillati</taxon>
        <taxon>Actinomycetota</taxon>
        <taxon>Actinomycetes</taxon>
        <taxon>Pseudonocardiales</taxon>
        <taxon>Pseudonocardiaceae</taxon>
        <taxon>Amycolatopsis</taxon>
    </lineage>
</organism>
<evidence type="ECO:0000256" key="1">
    <source>
        <dbReference type="ARBA" id="ARBA00009417"/>
    </source>
</evidence>
<dbReference type="InterPro" id="IPR025865">
    <property type="entry name" value="CobS_N_dom"/>
</dbReference>
<dbReference type="Pfam" id="PF07728">
    <property type="entry name" value="AAA_5"/>
    <property type="match status" value="1"/>
</dbReference>
<sequence length="318" mass="35660">MVSARKPDTVADARKVFGLDIDLEVPAFTEPDEHVPDRDDAYCFDPEVTLALLLGFAHNRRVLVHGRHGSGKSTHVEQIAARLNWGCVRVNLDGHLGRLELVGRDAVTVRDGKQVTEFHEGMLPWAVRRPVALVLDEYDAGRPDVMFVIQRLLEKEGRFTLLERNEVLRAHPAFRLFATANTAGLGNHDGLYHGVQRVNHAQLDRWNVVARLDYLPAETEIGIVRGQVPGVDERTAQAMVSLAQLTRQGLESGDLTSLMSTRTVVTWAENTRYLGDPALALRVTFTNRCGDFEREIVDEYFQRCFGHDAAPYQPRMSA</sequence>
<dbReference type="PANTHER" id="PTHR42759">
    <property type="entry name" value="MOXR FAMILY PROTEIN"/>
    <property type="match status" value="1"/>
</dbReference>
<accession>A0ABX1J277</accession>
<protein>
    <submittedName>
        <fullName evidence="5">AAA domain-containing protein</fullName>
    </submittedName>
</protein>
<evidence type="ECO:0000256" key="2">
    <source>
        <dbReference type="ARBA" id="ARBA00022741"/>
    </source>
</evidence>
<keyword evidence="2" id="KW-0547">Nucleotide-binding</keyword>
<dbReference type="InterPro" id="IPR003593">
    <property type="entry name" value="AAA+_ATPase"/>
</dbReference>
<comment type="caution">
    <text evidence="5">The sequence shown here is derived from an EMBL/GenBank/DDBJ whole genome shotgun (WGS) entry which is preliminary data.</text>
</comment>
<dbReference type="PANTHER" id="PTHR42759:SF1">
    <property type="entry name" value="MAGNESIUM-CHELATASE SUBUNIT CHLD"/>
    <property type="match status" value="1"/>
</dbReference>
<dbReference type="SMART" id="SM00382">
    <property type="entry name" value="AAA"/>
    <property type="match status" value="1"/>
</dbReference>
<dbReference type="Gene3D" id="3.40.50.300">
    <property type="entry name" value="P-loop containing nucleotide triphosphate hydrolases"/>
    <property type="match status" value="1"/>
</dbReference>
<keyword evidence="6" id="KW-1185">Reference proteome</keyword>
<dbReference type="Proteomes" id="UP000715441">
    <property type="component" value="Unassembled WGS sequence"/>
</dbReference>
<comment type="similarity">
    <text evidence="1">Belongs to the CbbQ/NirQ/NorQ/GpvN family.</text>
</comment>
<dbReference type="SUPFAM" id="SSF52540">
    <property type="entry name" value="P-loop containing nucleoside triphosphate hydrolases"/>
    <property type="match status" value="1"/>
</dbReference>
<dbReference type="InterPro" id="IPR027417">
    <property type="entry name" value="P-loop_NTPase"/>
</dbReference>
<dbReference type="Pfam" id="PF12556">
    <property type="entry name" value="CobS_N"/>
    <property type="match status" value="1"/>
</dbReference>
<feature type="domain" description="AAA+ ATPase" evidence="4">
    <location>
        <begin position="58"/>
        <end position="234"/>
    </location>
</feature>
<dbReference type="Pfam" id="PF08406">
    <property type="entry name" value="CbbQ_C"/>
    <property type="match status" value="1"/>
</dbReference>
<evidence type="ECO:0000313" key="6">
    <source>
        <dbReference type="Proteomes" id="UP000715441"/>
    </source>
</evidence>
<name>A0ABX1J277_9PSEU</name>
<keyword evidence="3" id="KW-0067">ATP-binding</keyword>
<dbReference type="InterPro" id="IPR050764">
    <property type="entry name" value="CbbQ/NirQ/NorQ/GpvN"/>
</dbReference>
<gene>
    <name evidence="5" type="ORF">HFP15_05795</name>
</gene>
<evidence type="ECO:0000256" key="3">
    <source>
        <dbReference type="ARBA" id="ARBA00022840"/>
    </source>
</evidence>
<reference evidence="5 6" key="1">
    <citation type="submission" date="2020-04" db="EMBL/GenBank/DDBJ databases">
        <title>Novel species.</title>
        <authorList>
            <person name="Teo W.F.A."/>
            <person name="Lipun K."/>
            <person name="Srisuk N."/>
            <person name="Duangmal K."/>
        </authorList>
    </citation>
    <scope>NUCLEOTIDE SEQUENCE [LARGE SCALE GENOMIC DNA]</scope>
    <source>
        <strain evidence="5 6">K13G38</strain>
    </source>
</reference>
<proteinExistence type="inferred from homology"/>
<dbReference type="EMBL" id="JAAXLS010000002">
    <property type="protein sequence ID" value="NKQ52387.1"/>
    <property type="molecule type" value="Genomic_DNA"/>
</dbReference>
<dbReference type="InterPro" id="IPR013615">
    <property type="entry name" value="CbbQ_C"/>
</dbReference>
<dbReference type="InterPro" id="IPR011704">
    <property type="entry name" value="ATPase_dyneun-rel_AAA"/>
</dbReference>
<evidence type="ECO:0000313" key="5">
    <source>
        <dbReference type="EMBL" id="NKQ52387.1"/>
    </source>
</evidence>
<evidence type="ECO:0000259" key="4">
    <source>
        <dbReference type="SMART" id="SM00382"/>
    </source>
</evidence>